<dbReference type="SUPFAM" id="SSF49899">
    <property type="entry name" value="Concanavalin A-like lectins/glucanases"/>
    <property type="match status" value="1"/>
</dbReference>
<dbReference type="InterPro" id="IPR001304">
    <property type="entry name" value="C-type_lectin-like"/>
</dbReference>
<name>A0ABS9ED19_9FLAO</name>
<dbReference type="Gene3D" id="2.60.40.10">
    <property type="entry name" value="Immunoglobulins"/>
    <property type="match status" value="4"/>
</dbReference>
<evidence type="ECO:0000259" key="3">
    <source>
        <dbReference type="PROSITE" id="PS50041"/>
    </source>
</evidence>
<protein>
    <submittedName>
        <fullName evidence="5">HYR domain-containing protein</fullName>
    </submittedName>
</protein>
<dbReference type="InterPro" id="IPR013783">
    <property type="entry name" value="Ig-like_fold"/>
</dbReference>
<dbReference type="SUPFAM" id="SSF56436">
    <property type="entry name" value="C-type lectin-like"/>
    <property type="match status" value="2"/>
</dbReference>
<dbReference type="RefSeq" id="WP_236132243.1">
    <property type="nucleotide sequence ID" value="NZ_JAKGTH010000006.1"/>
</dbReference>
<dbReference type="InterPro" id="IPR003410">
    <property type="entry name" value="HYR_dom"/>
</dbReference>
<evidence type="ECO:0000256" key="1">
    <source>
        <dbReference type="ARBA" id="ARBA00022737"/>
    </source>
</evidence>
<gene>
    <name evidence="5" type="ORF">L1I30_00200</name>
</gene>
<keyword evidence="6" id="KW-1185">Reference proteome</keyword>
<dbReference type="Gene3D" id="2.60.120.200">
    <property type="match status" value="1"/>
</dbReference>
<dbReference type="Gene3D" id="3.10.100.10">
    <property type="entry name" value="Mannose-Binding Protein A, subunit A"/>
    <property type="match status" value="2"/>
</dbReference>
<proteinExistence type="predicted"/>
<dbReference type="InterPro" id="IPR035986">
    <property type="entry name" value="PKD_dom_sf"/>
</dbReference>
<dbReference type="PANTHER" id="PTHR24273:SF32">
    <property type="entry name" value="HYALIN"/>
    <property type="match status" value="1"/>
</dbReference>
<dbReference type="InterPro" id="IPR013320">
    <property type="entry name" value="ConA-like_dom_sf"/>
</dbReference>
<dbReference type="Pfam" id="PF13385">
    <property type="entry name" value="Laminin_G_3"/>
    <property type="match status" value="1"/>
</dbReference>
<dbReference type="PROSITE" id="PS50041">
    <property type="entry name" value="C_TYPE_LECTIN_2"/>
    <property type="match status" value="2"/>
</dbReference>
<dbReference type="Pfam" id="PF02494">
    <property type="entry name" value="HYR"/>
    <property type="match status" value="3"/>
</dbReference>
<dbReference type="InterPro" id="IPR016186">
    <property type="entry name" value="C-type_lectin-like/link_sf"/>
</dbReference>
<keyword evidence="2" id="KW-0732">Signal</keyword>
<dbReference type="PANTHER" id="PTHR24273">
    <property type="entry name" value="FI04643P-RELATED"/>
    <property type="match status" value="1"/>
</dbReference>
<dbReference type="SUPFAM" id="SSF52317">
    <property type="entry name" value="Class I glutamine amidotransferase-like"/>
    <property type="match status" value="1"/>
</dbReference>
<sequence length="2473" mass="260932">MKNFTLYFIFLMFSLVVGAQTTLGPGDIAFIGTNSDGATYEDDTVAFVLLKDIDAATSIIFTDRGWNDDTGFLEFPGDSQFTWTSGVDRKVGEVVELNLTPLYPAAYSTIGDQMFAIQGSIELPVFIAGIHTNVNSSSTDGNWDGAAENNSTSALPNDLTNGVNAMRFTTEFDNGQFSANKAGGNNYGSPQELRLAVNNIDNWNFSNDTSYNPAIEPGIAFDVECVPSNTPNLTLTNNNICPGSSTTINISGNLNAATEWVIYSNSCGGTLVGRTSTTSFEVTPPNGDTTYYIRGEDGAGCLDESTATCANIVVTAGDTTPPTITCPENIEVNTDEGVCGAVVTYNVLVTDNCEIPQPEKTGFTALGIYNNKYYYRSNALFTAEAAFTDAQSNGGNVVTINDAAENNFINSTLTEGSVIIGLTDREVEGVYVWENRENFTYRNWAPNEPNNSGDEDYAELIAGGLWNDIPNSTEKPYILEVNSGIVQTAGLASGSEFPVGTTTNTFEVTDASGNKSACSFNITVNDTGAPTAIAQNITVELDENGEASITAAQINNGSSDVCGDVTLSLDKTTFSCSDIEGSNTALDFDGVDDYVNIASPYYQFTNEITVSWWVKFDGNSAFMAQSTENVDDMNTNVWLMHSARGNGIGWYVNDNGTWRSIDANTTPGWHLITGVSNASATKLYIDGIEVGSASGITSGILNNSNSVIHIGKDSRYPVSSGRVNKFTVDDVIIYNRALTQSEIENLKTTPPNLNDSNLKGYWNFNEANGDIVNDLSTVKAQGSLVNMDSSTDWITSGTTITAVTSVILTVADEAGNRSTATAYVTIEDNTAPTIICPENIEVDNDSGVNGAVITYNIPVSDNCKIPQPEKTDFTALGAYNGKFYYLSNNNFLPADAFAHAEQNDGNIVTINNAAENGVVNTLLNGTSAMIGFTDEVTEGEFVWKNGEAVTYTNWGLGEPNNSGPEDYTQIYSAEGLWNDYKITTAIQYVLEVNMAVQTAGLLSGSEFPIGTTTNTFEVTDASGNKSTCSFDVIVKDVEAPAGYTVSIDRAEIDETNETSISFTFADAEVGTTYNYTFSSDNGVTDVTGTGTISTMTDQITGIDLSGLEDGTITLSVTLTDEATNEGNAATDTVIKNTNEAPEAVCKAFTAYLNTSGNVTIAVEDVDGGSTDDKEGFTLSLGNDSFDCSNIGENVVELTITDSDNVKSSCFATVTVVDNIAPIIANIEDIEVDTDAGICGAVVNYDITATDNCGNSTSGKVLIIWDVLNEHTINLKDALTNAGLDVTMSETSETAYDGTNPALQNFDAVIHLNGTTYSQGMPIEGQNALVDFVLNQGNTYITEEWSAYEVDSQNTMTTMSEIVILKRTGGDSQSYTYEIIPTESGHPILKDIPNTITLPNGGSNVGGLRAYANNPAVALMNFTGGVGVAVREFEGGGAAVGFAHAGNYANSTILSDSNVQKLFINATKFNNNSIKITQTSGLASGSVFPVGTTTNTFEATDASGNKTTYSFDVTVTDNESPEALTKNITVELDDTGNVAITAANVDNESSDACGIASMSVSPDSFTCSEVGENTVTLTVIDNNGNESTTTSTVTVEDNVAAVAVAKNIRVQLDDTGNAAITAANVDNESSDACGIASMSVSPDSFTCSEVGENTVTLTVIDNNGNESTTTSTVTVEDNVAAVAVAKNITVQLDETGNVSIIAADVDNGSEDACGIASMSVSPDSFSCAEVGENTVTLTVVDVNGNESSNTAIVTVLDNIAPTAIAQKMTIYLNENGEASTTAEAVNNGSFDNCGIESLSLSKTDFDCSNVGDNTVVLTVTDVNGNKSEAEANVVVLDNIAPTAIAQEVTIYLDENGEASTTAEAVNNASLDNCTIASLSLSKTEFDCSNVGDNTVVLTVTDVNENVATVEANVIVLDNIAPTAIAQEVTIYLDENGEASTTAEAVNNASFDNCTIASLSLSKTDFDCSNVGDNTVVLTVTDVNGNKSEAEANVIVLDNIAPTAIAQEVTIYLNENGEASTTAEAVNNASFDNCGVESLSLSKTDFDCSNVGDNTVVLTVTDVNENVATVEANVIVLDNIAPTAIAQEVTIYLDENGQASTTAEAVNNASFDNCTIASVSLSKTDFDCSNIGSNTVVLTVTDVNGNKSEAEANVIVKDTLGPVPSNAILSNIFAECEVLEADVTIPTATDNCSGTIEATHNVDFPITAQGTSLITWTYTDANGNITTQTQNVIIRDTTEPVPDVAELADLVVECSIANIAAPTATDNCGGTITGTTLDPLNYEEAGEYLIMWEYNDNNGNIVGQEQWVVVKDVTAPTVSAQDITIFLTQDSSVTITPEDIDNGTTDNCSEVELSLDRNSFDELGTYEVTLTATDATGNSASATVSVTVKRDGPNPVEAHVVPTMLKGTSIAKVILPFKSRVMEVQVLEVETNNYKVFPGTKSNEMEINIAPLKGTLLVKIIDENGKVHLKKLIAL</sequence>
<dbReference type="InterPro" id="IPR029062">
    <property type="entry name" value="Class_I_gatase-like"/>
</dbReference>
<accession>A0ABS9ED19</accession>
<organism evidence="5 6">
    <name type="scientific">Gillisia lutea</name>
    <dbReference type="NCBI Taxonomy" id="2909668"/>
    <lineage>
        <taxon>Bacteria</taxon>
        <taxon>Pseudomonadati</taxon>
        <taxon>Bacteroidota</taxon>
        <taxon>Flavobacteriia</taxon>
        <taxon>Flavobacteriales</taxon>
        <taxon>Flavobacteriaceae</taxon>
        <taxon>Gillisia</taxon>
    </lineage>
</organism>
<feature type="domain" description="C-type lectin" evidence="3">
    <location>
        <begin position="369"/>
        <end position="480"/>
    </location>
</feature>
<comment type="caution">
    <text evidence="5">The sequence shown here is derived from an EMBL/GenBank/DDBJ whole genome shotgun (WGS) entry which is preliminary data.</text>
</comment>
<evidence type="ECO:0000259" key="4">
    <source>
        <dbReference type="PROSITE" id="PS50825"/>
    </source>
</evidence>
<feature type="signal peptide" evidence="2">
    <location>
        <begin position="1"/>
        <end position="19"/>
    </location>
</feature>
<feature type="domain" description="C-type lectin" evidence="3">
    <location>
        <begin position="879"/>
        <end position="991"/>
    </location>
</feature>
<dbReference type="InterPro" id="IPR016187">
    <property type="entry name" value="CTDL_fold"/>
</dbReference>
<evidence type="ECO:0000256" key="2">
    <source>
        <dbReference type="SAM" id="SignalP"/>
    </source>
</evidence>
<dbReference type="EMBL" id="JAKGTH010000006">
    <property type="protein sequence ID" value="MCF4100074.1"/>
    <property type="molecule type" value="Genomic_DNA"/>
</dbReference>
<dbReference type="PROSITE" id="PS50825">
    <property type="entry name" value="HYR"/>
    <property type="match status" value="1"/>
</dbReference>
<keyword evidence="1" id="KW-0677">Repeat</keyword>
<reference evidence="5" key="1">
    <citation type="submission" date="2022-01" db="EMBL/GenBank/DDBJ databases">
        <title>Gillisia lutea sp. nov., isolated from marine plastic residues from the Malvarosa beach (Valencia, Spain).</title>
        <authorList>
            <person name="Vidal-Verdu A."/>
            <person name="Molina-Menor E."/>
            <person name="Satari L."/>
            <person name="Pascual J."/>
            <person name="Pereto J."/>
            <person name="Porcar M."/>
        </authorList>
    </citation>
    <scope>NUCLEOTIDE SEQUENCE</scope>
    <source>
        <strain evidence="5">M10.2A</strain>
    </source>
</reference>
<dbReference type="Pfam" id="PF00059">
    <property type="entry name" value="Lectin_C"/>
    <property type="match status" value="2"/>
</dbReference>
<dbReference type="Pfam" id="PF19081">
    <property type="entry name" value="Ig_7"/>
    <property type="match status" value="1"/>
</dbReference>
<dbReference type="Proteomes" id="UP001179363">
    <property type="component" value="Unassembled WGS sequence"/>
</dbReference>
<dbReference type="Gene3D" id="3.40.50.880">
    <property type="match status" value="1"/>
</dbReference>
<dbReference type="SUPFAM" id="SSF49299">
    <property type="entry name" value="PKD domain"/>
    <property type="match status" value="1"/>
</dbReference>
<dbReference type="CDD" id="cd00037">
    <property type="entry name" value="CLECT"/>
    <property type="match status" value="1"/>
</dbReference>
<dbReference type="SMART" id="SM00034">
    <property type="entry name" value="CLECT"/>
    <property type="match status" value="2"/>
</dbReference>
<feature type="chain" id="PRO_5047017419" evidence="2">
    <location>
        <begin position="20"/>
        <end position="2473"/>
    </location>
</feature>
<evidence type="ECO:0000313" key="5">
    <source>
        <dbReference type="EMBL" id="MCF4100074.1"/>
    </source>
</evidence>
<dbReference type="InterPro" id="IPR044023">
    <property type="entry name" value="Ig_7"/>
</dbReference>
<evidence type="ECO:0000313" key="6">
    <source>
        <dbReference type="Proteomes" id="UP001179363"/>
    </source>
</evidence>
<feature type="domain" description="HYR" evidence="4">
    <location>
        <begin position="435"/>
        <end position="526"/>
    </location>
</feature>